<sequence length="251" mass="29261">MSYNLGFIQDEDIFNHVKETVEQYRFKINLTEFNNNIIDPIKLTFDSKVYGKSYEDIIEAECIRQIDKTNSNHIGYFHQNIFKYLGDGWEVPSQGYDVINEKKNIFVELKNKHNTMNSASSQKTYMKMQSTILKNDKATCMLVEVIAKKSQNTTWVTSLDGQQYSHERIRRVSIDKFYEIVTADTFAFKKMCEKLPLILDDVVSSIKRGKIENSVFAELNNISPNILKSLFLLSFNKYDGFDSFEVLNEEE</sequence>
<gene>
    <name evidence="1" type="ORF">AXX12_06770</name>
</gene>
<dbReference type="EMBL" id="LSGP01000017">
    <property type="protein sequence ID" value="KYZ76140.1"/>
    <property type="molecule type" value="Genomic_DNA"/>
</dbReference>
<dbReference type="Proteomes" id="UP000076268">
    <property type="component" value="Unassembled WGS sequence"/>
</dbReference>
<organism evidence="1 2">
    <name type="scientific">Anaerosporomusa subterranea</name>
    <dbReference type="NCBI Taxonomy" id="1794912"/>
    <lineage>
        <taxon>Bacteria</taxon>
        <taxon>Bacillati</taxon>
        <taxon>Bacillota</taxon>
        <taxon>Negativicutes</taxon>
        <taxon>Acetonemataceae</taxon>
        <taxon>Anaerosporomusa</taxon>
    </lineage>
</organism>
<accession>A0A154BQJ7</accession>
<name>A0A154BQJ7_ANASB</name>
<dbReference type="AlphaFoldDB" id="A0A154BQJ7"/>
<dbReference type="STRING" id="1794912.AXX12_06770"/>
<dbReference type="GO" id="GO:0009036">
    <property type="term" value="F:type II site-specific deoxyribonuclease activity"/>
    <property type="evidence" value="ECO:0007669"/>
    <property type="project" value="InterPro"/>
</dbReference>
<dbReference type="GO" id="GO:0003677">
    <property type="term" value="F:DNA binding"/>
    <property type="evidence" value="ECO:0007669"/>
    <property type="project" value="InterPro"/>
</dbReference>
<keyword evidence="1" id="KW-0255">Endonuclease</keyword>
<dbReference type="OrthoDB" id="9806692at2"/>
<dbReference type="InterPro" id="IPR019057">
    <property type="entry name" value="Restrct_endonuc_II_Eco47II"/>
</dbReference>
<dbReference type="Pfam" id="PF09553">
    <property type="entry name" value="RE_Eco47II"/>
    <property type="match status" value="1"/>
</dbReference>
<proteinExistence type="predicted"/>
<dbReference type="GO" id="GO:0009307">
    <property type="term" value="P:DNA restriction-modification system"/>
    <property type="evidence" value="ECO:0007669"/>
    <property type="project" value="InterPro"/>
</dbReference>
<comment type="caution">
    <text evidence="1">The sequence shown here is derived from an EMBL/GenBank/DDBJ whole genome shotgun (WGS) entry which is preliminary data.</text>
</comment>
<keyword evidence="2" id="KW-1185">Reference proteome</keyword>
<evidence type="ECO:0000313" key="1">
    <source>
        <dbReference type="EMBL" id="KYZ76140.1"/>
    </source>
</evidence>
<protein>
    <submittedName>
        <fullName evidence="1">Restriction endonuclease</fullName>
    </submittedName>
</protein>
<dbReference type="RefSeq" id="WP_066241059.1">
    <property type="nucleotide sequence ID" value="NZ_LSGP01000017.1"/>
</dbReference>
<evidence type="ECO:0000313" key="2">
    <source>
        <dbReference type="Proteomes" id="UP000076268"/>
    </source>
</evidence>
<keyword evidence="1" id="KW-0378">Hydrolase</keyword>
<keyword evidence="1" id="KW-0540">Nuclease</keyword>
<reference evidence="1 2" key="1">
    <citation type="submission" date="2016-02" db="EMBL/GenBank/DDBJ databases">
        <title>Anaerosporomusa subterraneum gen. nov., sp. nov., a spore-forming obligate anaerobe isolated from saprolite.</title>
        <authorList>
            <person name="Choi J.K."/>
            <person name="Shah M."/>
            <person name="Yee N."/>
        </authorList>
    </citation>
    <scope>NUCLEOTIDE SEQUENCE [LARGE SCALE GENOMIC DNA]</scope>
    <source>
        <strain evidence="1 2">RU4</strain>
    </source>
</reference>